<dbReference type="EMBL" id="OBEH01000001">
    <property type="protein sequence ID" value="SNY94451.1"/>
    <property type="molecule type" value="Genomic_DNA"/>
</dbReference>
<evidence type="ECO:0000313" key="6">
    <source>
        <dbReference type="Proteomes" id="UP000219048"/>
    </source>
</evidence>
<feature type="domain" description="Gliding motility-associated protein GldM C-terminal" evidence="1">
    <location>
        <begin position="417"/>
        <end position="521"/>
    </location>
</feature>
<dbReference type="InterPro" id="IPR048406">
    <property type="entry name" value="GldM_Ig-like-2"/>
</dbReference>
<dbReference type="InterPro" id="IPR022720">
    <property type="entry name" value="Motility-assoc_prot_GldM_N"/>
</dbReference>
<keyword evidence="6" id="KW-1185">Reference proteome</keyword>
<dbReference type="Pfam" id="PF21602">
    <property type="entry name" value="GldM_3rd"/>
    <property type="match status" value="1"/>
</dbReference>
<dbReference type="InterPro" id="IPR022719">
    <property type="entry name" value="Motility-assoc_prot_GldM_C"/>
</dbReference>
<protein>
    <submittedName>
        <fullName evidence="5">Protein involved in gliding motility GldM</fullName>
    </submittedName>
</protein>
<proteinExistence type="predicted"/>
<evidence type="ECO:0000259" key="3">
    <source>
        <dbReference type="Pfam" id="PF21601"/>
    </source>
</evidence>
<dbReference type="NCBIfam" id="TIGR03517">
    <property type="entry name" value="GldM_gliding"/>
    <property type="match status" value="1"/>
</dbReference>
<organism evidence="5 6">
    <name type="scientific">Flagellimonas pacifica</name>
    <dbReference type="NCBI Taxonomy" id="1247520"/>
    <lineage>
        <taxon>Bacteria</taxon>
        <taxon>Pseudomonadati</taxon>
        <taxon>Bacteroidota</taxon>
        <taxon>Flavobacteriia</taxon>
        <taxon>Flavobacteriales</taxon>
        <taxon>Flavobacteriaceae</taxon>
        <taxon>Flagellimonas</taxon>
    </lineage>
</organism>
<evidence type="ECO:0000259" key="1">
    <source>
        <dbReference type="Pfam" id="PF12080"/>
    </source>
</evidence>
<feature type="domain" description="Gliding motility-associated protein GldM second immunoglobulin-like" evidence="4">
    <location>
        <begin position="336"/>
        <end position="414"/>
    </location>
</feature>
<dbReference type="Pfam" id="PF12081">
    <property type="entry name" value="GldM_1st"/>
    <property type="match status" value="1"/>
</dbReference>
<feature type="domain" description="Gliding motility-associated protein GldM first immunoglobulin-like" evidence="3">
    <location>
        <begin position="227"/>
        <end position="330"/>
    </location>
</feature>
<dbReference type="OrthoDB" id="1490890at2"/>
<dbReference type="RefSeq" id="WP_097043786.1">
    <property type="nucleotide sequence ID" value="NZ_OBEH01000001.1"/>
</dbReference>
<evidence type="ECO:0000259" key="2">
    <source>
        <dbReference type="Pfam" id="PF12081"/>
    </source>
</evidence>
<dbReference type="InterPro" id="IPR048405">
    <property type="entry name" value="GldM_Ig-like-1"/>
</dbReference>
<evidence type="ECO:0000259" key="4">
    <source>
        <dbReference type="Pfam" id="PF21602"/>
    </source>
</evidence>
<dbReference type="Pfam" id="PF12080">
    <property type="entry name" value="GldM_4th"/>
    <property type="match status" value="1"/>
</dbReference>
<gene>
    <name evidence="5" type="ORF">SAMN06265377_0109</name>
</gene>
<dbReference type="Proteomes" id="UP000219048">
    <property type="component" value="Unassembled WGS sequence"/>
</dbReference>
<name>A0A285MG39_9FLAO</name>
<dbReference type="InterPro" id="IPR019859">
    <property type="entry name" value="Motility-assoc_prot_GldM"/>
</dbReference>
<accession>A0A285MG39</accession>
<dbReference type="Pfam" id="PF21601">
    <property type="entry name" value="GldM_2nd"/>
    <property type="match status" value="1"/>
</dbReference>
<dbReference type="AlphaFoldDB" id="A0A285MG39"/>
<reference evidence="6" key="1">
    <citation type="submission" date="2017-09" db="EMBL/GenBank/DDBJ databases">
        <authorList>
            <person name="Varghese N."/>
            <person name="Submissions S."/>
        </authorList>
    </citation>
    <scope>NUCLEOTIDE SEQUENCE [LARGE SCALE GENOMIC DNA]</scope>
    <source>
        <strain evidence="6">DSM 25885</strain>
    </source>
</reference>
<sequence>MAGGKQTPRQKMINLMYLIFIAMLALNMSKEVLAAFGLMNAKLETSNVKADANNLAYFEGLETKASEDAIKYGPLFEKAQTVKQLSQEYYKYLEELKKGMLADQEDPNNYVVMDKSDYLDNLFFKGDNLKPEGQEFLSNLTNYREKIVAALPENMGEIKGAVQTRFETGDKDGKVERIRDKVKVDWINYHFEGYPLVASLTKVTQLQADIKATEQEVLKGLLEGNLTEAVSLKNFSTLLEQEKSVFYSGEKFQGSIVVGKTDKTAKPEKANLTLDGRELKEGRDYELEAGGVKLLISAGAAGDHELKGELVYMQDGNEVPVEVKNTFSTINKPNAAVIAADKMNVVYRGVSNPMTISIPGIPDNKVTASAPGLTRRAGSKYVMNPGKGREVTISASGVLPDGQRISTPATFRIKDIPRPGGTVRGEAGSAKMPRKNLEISTIGAMLEDFDFDLNLAVSGFKFKVPGQPTIVVNGNKLNGRAKSALKRAKRGEAVQIFDIKAYISNNKTYKLKKVSPVVVELTN</sequence>
<feature type="domain" description="Gliding motility-associated protein GldM N-terminal" evidence="2">
    <location>
        <begin position="31"/>
        <end position="223"/>
    </location>
</feature>
<evidence type="ECO:0000313" key="5">
    <source>
        <dbReference type="EMBL" id="SNY94451.1"/>
    </source>
</evidence>